<gene>
    <name evidence="1" type="ORF">PRUPE_2G168900</name>
</gene>
<accession>M5XRR6</accession>
<dbReference type="Gramene" id="ONI23077">
    <property type="protein sequence ID" value="ONI23077"/>
    <property type="gene ID" value="PRUPE_2G168900"/>
</dbReference>
<sequence length="75" mass="8447">MEIYSASVLLLQLPLGSPTPINQNRPPLDPQAPASTLGVASPISVWYFNFYLLLMCFNFFTMNFLCFLPLVCDLM</sequence>
<dbReference type="AlphaFoldDB" id="M5XRR6"/>
<dbReference type="Proteomes" id="UP000006882">
    <property type="component" value="Chromosome G2"/>
</dbReference>
<protein>
    <submittedName>
        <fullName evidence="1">Uncharacterized protein</fullName>
    </submittedName>
</protein>
<dbReference type="HOGENOM" id="CLU_2675710_0_0_1"/>
<keyword evidence="2" id="KW-1185">Reference proteome</keyword>
<evidence type="ECO:0000313" key="1">
    <source>
        <dbReference type="EMBL" id="ONI23077.1"/>
    </source>
</evidence>
<reference evidence="1 2" key="1">
    <citation type="journal article" date="2013" name="Nat. Genet.">
        <title>The high-quality draft genome of peach (Prunus persica) identifies unique patterns of genetic diversity, domestication and genome evolution.</title>
        <authorList>
            <consortium name="International Peach Genome Initiative"/>
            <person name="Verde I."/>
            <person name="Abbott A.G."/>
            <person name="Scalabrin S."/>
            <person name="Jung S."/>
            <person name="Shu S."/>
            <person name="Marroni F."/>
            <person name="Zhebentyayeva T."/>
            <person name="Dettori M.T."/>
            <person name="Grimwood J."/>
            <person name="Cattonaro F."/>
            <person name="Zuccolo A."/>
            <person name="Rossini L."/>
            <person name="Jenkins J."/>
            <person name="Vendramin E."/>
            <person name="Meisel L.A."/>
            <person name="Decroocq V."/>
            <person name="Sosinski B."/>
            <person name="Prochnik S."/>
            <person name="Mitros T."/>
            <person name="Policriti A."/>
            <person name="Cipriani G."/>
            <person name="Dondini L."/>
            <person name="Ficklin S."/>
            <person name="Goodstein D.M."/>
            <person name="Xuan P."/>
            <person name="Del Fabbro C."/>
            <person name="Aramini V."/>
            <person name="Copetti D."/>
            <person name="Gonzalez S."/>
            <person name="Horner D.S."/>
            <person name="Falchi R."/>
            <person name="Lucas S."/>
            <person name="Mica E."/>
            <person name="Maldonado J."/>
            <person name="Lazzari B."/>
            <person name="Bielenberg D."/>
            <person name="Pirona R."/>
            <person name="Miculan M."/>
            <person name="Barakat A."/>
            <person name="Testolin R."/>
            <person name="Stella A."/>
            <person name="Tartarini S."/>
            <person name="Tonutti P."/>
            <person name="Arus P."/>
            <person name="Orellana A."/>
            <person name="Wells C."/>
            <person name="Main D."/>
            <person name="Vizzotto G."/>
            <person name="Silva H."/>
            <person name="Salamini F."/>
            <person name="Schmutz J."/>
            <person name="Morgante M."/>
            <person name="Rokhsar D.S."/>
        </authorList>
    </citation>
    <scope>NUCLEOTIDE SEQUENCE [LARGE SCALE GENOMIC DNA]</scope>
    <source>
        <strain evidence="2">cv. Nemared</strain>
    </source>
</reference>
<proteinExistence type="predicted"/>
<organism evidence="1 2">
    <name type="scientific">Prunus persica</name>
    <name type="common">Peach</name>
    <name type="synonym">Amygdalus persica</name>
    <dbReference type="NCBI Taxonomy" id="3760"/>
    <lineage>
        <taxon>Eukaryota</taxon>
        <taxon>Viridiplantae</taxon>
        <taxon>Streptophyta</taxon>
        <taxon>Embryophyta</taxon>
        <taxon>Tracheophyta</taxon>
        <taxon>Spermatophyta</taxon>
        <taxon>Magnoliopsida</taxon>
        <taxon>eudicotyledons</taxon>
        <taxon>Gunneridae</taxon>
        <taxon>Pentapetalae</taxon>
        <taxon>rosids</taxon>
        <taxon>fabids</taxon>
        <taxon>Rosales</taxon>
        <taxon>Rosaceae</taxon>
        <taxon>Amygdaloideae</taxon>
        <taxon>Amygdaleae</taxon>
        <taxon>Prunus</taxon>
    </lineage>
</organism>
<name>M5XRR6_PRUPE</name>
<dbReference type="EMBL" id="CM007652">
    <property type="protein sequence ID" value="ONI23077.1"/>
    <property type="molecule type" value="Genomic_DNA"/>
</dbReference>
<evidence type="ECO:0000313" key="2">
    <source>
        <dbReference type="Proteomes" id="UP000006882"/>
    </source>
</evidence>